<accession>D3Q1Q5</accession>
<dbReference type="AlphaFoldDB" id="D3Q1Q5"/>
<keyword evidence="2" id="KW-1185">Reference proteome</keyword>
<evidence type="ECO:0000313" key="1">
    <source>
        <dbReference type="EMBL" id="ADD39903.1"/>
    </source>
</evidence>
<sequence>MTTLTAPAPAAHLTAELAAVLRLLERMGANTIVLGSARDAASVATRAALAEAWTERGGEILDSVDWPESAASWLRQARRFAAPKPDAWVVAARPTGWAHMVGRLTDTAWTADRTIVTAALRAPDVLASFDAASFAGLRGVTREGRTWRIGRATAGKR</sequence>
<organism evidence="1 2">
    <name type="scientific">Stackebrandtia nassauensis (strain DSM 44728 / CIP 108903 / NRRL B-16338 / NBRC 102104 / LLR-40K-21)</name>
    <dbReference type="NCBI Taxonomy" id="446470"/>
    <lineage>
        <taxon>Bacteria</taxon>
        <taxon>Bacillati</taxon>
        <taxon>Actinomycetota</taxon>
        <taxon>Actinomycetes</taxon>
        <taxon>Glycomycetales</taxon>
        <taxon>Glycomycetaceae</taxon>
        <taxon>Stackebrandtia</taxon>
    </lineage>
</organism>
<dbReference type="STRING" id="446470.Snas_0184"/>
<dbReference type="OrthoDB" id="4549891at2"/>
<protein>
    <submittedName>
        <fullName evidence="1">Uncharacterized protein</fullName>
    </submittedName>
</protein>
<dbReference type="InterPro" id="IPR028082">
    <property type="entry name" value="Peripla_BP_I"/>
</dbReference>
<dbReference type="KEGG" id="sna:Snas_0184"/>
<dbReference type="Gene3D" id="3.40.50.2300">
    <property type="match status" value="1"/>
</dbReference>
<reference evidence="1 2" key="1">
    <citation type="journal article" date="2009" name="Stand. Genomic Sci.">
        <title>Complete genome sequence of Stackebrandtia nassauensis type strain (LLR-40K-21).</title>
        <authorList>
            <person name="Munk C."/>
            <person name="Lapidus A."/>
            <person name="Copeland A."/>
            <person name="Jando M."/>
            <person name="Mayilraj S."/>
            <person name="Glavina Del Rio T."/>
            <person name="Nolan M."/>
            <person name="Chen F."/>
            <person name="Lucas S."/>
            <person name="Tice H."/>
            <person name="Cheng J.F."/>
            <person name="Han C."/>
            <person name="Detter J.C."/>
            <person name="Bruce D."/>
            <person name="Goodwin L."/>
            <person name="Chain P."/>
            <person name="Pitluck S."/>
            <person name="Goker M."/>
            <person name="Ovchinikova G."/>
            <person name="Pati A."/>
            <person name="Ivanova N."/>
            <person name="Mavromatis K."/>
            <person name="Chen A."/>
            <person name="Palaniappan K."/>
            <person name="Land M."/>
            <person name="Hauser L."/>
            <person name="Chang Y.J."/>
            <person name="Jeffries C.D."/>
            <person name="Bristow J."/>
            <person name="Eisen J.A."/>
            <person name="Markowitz V."/>
            <person name="Hugenholtz P."/>
            <person name="Kyrpides N.C."/>
            <person name="Klenk H.P."/>
        </authorList>
    </citation>
    <scope>NUCLEOTIDE SEQUENCE [LARGE SCALE GENOMIC DNA]</scope>
    <source>
        <strain evidence="2">DSM 44728 / CIP 108903 / NRRL B-16338 / NBRC 102104 / LLR-40K-21</strain>
    </source>
</reference>
<name>D3Q1Q5_STANL</name>
<dbReference type="EMBL" id="CP001778">
    <property type="protein sequence ID" value="ADD39903.1"/>
    <property type="molecule type" value="Genomic_DNA"/>
</dbReference>
<dbReference type="SUPFAM" id="SSF53822">
    <property type="entry name" value="Periplasmic binding protein-like I"/>
    <property type="match status" value="1"/>
</dbReference>
<gene>
    <name evidence="1" type="ordered locus">Snas_0184</name>
</gene>
<dbReference type="Proteomes" id="UP000000844">
    <property type="component" value="Chromosome"/>
</dbReference>
<dbReference type="HOGENOM" id="CLU_122410_0_0_11"/>
<proteinExistence type="predicted"/>
<evidence type="ECO:0000313" key="2">
    <source>
        <dbReference type="Proteomes" id="UP000000844"/>
    </source>
</evidence>
<dbReference type="eggNOG" id="COG0683">
    <property type="taxonomic scope" value="Bacteria"/>
</dbReference>
<dbReference type="RefSeq" id="WP_013015474.1">
    <property type="nucleotide sequence ID" value="NC_013947.1"/>
</dbReference>